<reference evidence="2" key="1">
    <citation type="journal article" date="2023" name="Comput. Struct. Biotechnol. J.">
        <title>Discovery of a novel marine Bacteroidetes with a rich repertoire of carbohydrate-active enzymes.</title>
        <authorList>
            <person name="Chen B."/>
            <person name="Liu G."/>
            <person name="Chen Q."/>
            <person name="Wang H."/>
            <person name="Liu L."/>
            <person name="Tang K."/>
        </authorList>
    </citation>
    <scope>NUCLEOTIDE SEQUENCE</scope>
    <source>
        <strain evidence="2">TK19036</strain>
    </source>
</reference>
<organism evidence="2">
    <name type="scientific">Roseihalotalea indica</name>
    <dbReference type="NCBI Taxonomy" id="2867963"/>
    <lineage>
        <taxon>Bacteria</taxon>
        <taxon>Pseudomonadati</taxon>
        <taxon>Bacteroidota</taxon>
        <taxon>Cytophagia</taxon>
        <taxon>Cytophagales</taxon>
        <taxon>Catalimonadaceae</taxon>
        <taxon>Roseihalotalea</taxon>
    </lineage>
</organism>
<gene>
    <name evidence="2" type="ORF">K4G66_11885</name>
</gene>
<proteinExistence type="inferred from homology"/>
<evidence type="ECO:0000256" key="1">
    <source>
        <dbReference type="ARBA" id="ARBA00093770"/>
    </source>
</evidence>
<reference evidence="2" key="2">
    <citation type="journal article" date="2024" name="Antonie Van Leeuwenhoek">
        <title>Roseihalotalea indica gen. nov., sp. nov., a halophilic Bacteroidetes from mesopelagic Southwest Indian Ocean with higher carbohydrate metabolic potential.</title>
        <authorList>
            <person name="Chen B."/>
            <person name="Zhang M."/>
            <person name="Lin D."/>
            <person name="Ye J."/>
            <person name="Tang K."/>
        </authorList>
    </citation>
    <scope>NUCLEOTIDE SEQUENCE</scope>
    <source>
        <strain evidence="2">TK19036</strain>
    </source>
</reference>
<dbReference type="AlphaFoldDB" id="A0AA49GUB8"/>
<name>A0AA49GUB8_9BACT</name>
<dbReference type="Pfam" id="PF11307">
    <property type="entry name" value="DUF3109"/>
    <property type="match status" value="1"/>
</dbReference>
<dbReference type="InterPro" id="IPR021458">
    <property type="entry name" value="Rv0495c"/>
</dbReference>
<evidence type="ECO:0000313" key="2">
    <source>
        <dbReference type="EMBL" id="WKN39391.1"/>
    </source>
</evidence>
<protein>
    <submittedName>
        <fullName evidence="2">DUF3109 family protein</fullName>
    </submittedName>
</protein>
<dbReference type="EMBL" id="CP120682">
    <property type="protein sequence ID" value="WKN39391.1"/>
    <property type="molecule type" value="Genomic_DNA"/>
</dbReference>
<sequence length="187" mass="21462">MIIVGNAVLSDDVKENFFVCNLKKCKGACCVEGDSGAPLEKEELAILDEIYEDVKPYLTKEGIREIEKTGKYTTDEDNDYVTPIINGRECVYAIRDKKGTLKCGIEQAHQAGKTSFKKPISCHLYPLRIDKYDNYDAVNYHRWYICNPACDLGRELGVPLYRFLKEPLIRKYGEDWYTDLVEQIEKG</sequence>
<comment type="similarity">
    <text evidence="1">Belongs to the Rv0495c family.</text>
</comment>
<accession>A0AA49GUB8</accession>